<keyword evidence="4" id="KW-0067">ATP-binding</keyword>
<evidence type="ECO:0000256" key="2">
    <source>
        <dbReference type="ARBA" id="ARBA00022723"/>
    </source>
</evidence>
<evidence type="ECO:0000259" key="6">
    <source>
        <dbReference type="Pfam" id="PF03738"/>
    </source>
</evidence>
<gene>
    <name evidence="7" type="ORF">ACFFK0_11500</name>
</gene>
<reference evidence="7 8" key="1">
    <citation type="submission" date="2024-09" db="EMBL/GenBank/DDBJ databases">
        <authorList>
            <person name="Sun Q."/>
            <person name="Mori K."/>
        </authorList>
    </citation>
    <scope>NUCLEOTIDE SEQUENCE [LARGE SCALE GENOMIC DNA]</scope>
    <source>
        <strain evidence="7 8">CCM 7759</strain>
    </source>
</reference>
<evidence type="ECO:0000256" key="4">
    <source>
        <dbReference type="ARBA" id="ARBA00022840"/>
    </source>
</evidence>
<keyword evidence="5" id="KW-0460">Magnesium</keyword>
<dbReference type="Pfam" id="PF03738">
    <property type="entry name" value="GSP_synth"/>
    <property type="match status" value="1"/>
</dbReference>
<name>A0ABV6DK82_9BACL</name>
<dbReference type="EMBL" id="JBHLWN010000045">
    <property type="protein sequence ID" value="MFC0213073.1"/>
    <property type="molecule type" value="Genomic_DNA"/>
</dbReference>
<keyword evidence="3" id="KW-0547">Nucleotide-binding</keyword>
<dbReference type="RefSeq" id="WP_377470326.1">
    <property type="nucleotide sequence ID" value="NZ_JBHLWN010000045.1"/>
</dbReference>
<comment type="caution">
    <text evidence="7">The sequence shown here is derived from an EMBL/GenBank/DDBJ whole genome shotgun (WGS) entry which is preliminary data.</text>
</comment>
<feature type="domain" description="Glutathionylspermidine synthase pre-ATP-grasp-like" evidence="6">
    <location>
        <begin position="22"/>
        <end position="396"/>
    </location>
</feature>
<proteinExistence type="predicted"/>
<dbReference type="SUPFAM" id="SSF56059">
    <property type="entry name" value="Glutathione synthetase ATP-binding domain-like"/>
    <property type="match status" value="1"/>
</dbReference>
<dbReference type="SUPFAM" id="SSF52440">
    <property type="entry name" value="PreATP-grasp domain"/>
    <property type="match status" value="1"/>
</dbReference>
<evidence type="ECO:0000256" key="3">
    <source>
        <dbReference type="ARBA" id="ARBA00022741"/>
    </source>
</evidence>
<dbReference type="Gene3D" id="3.30.1490.330">
    <property type="match status" value="1"/>
</dbReference>
<organism evidence="7 8">
    <name type="scientific">Paenibacillus chartarius</name>
    <dbReference type="NCBI Taxonomy" id="747481"/>
    <lineage>
        <taxon>Bacteria</taxon>
        <taxon>Bacillati</taxon>
        <taxon>Bacillota</taxon>
        <taxon>Bacilli</taxon>
        <taxon>Bacillales</taxon>
        <taxon>Paenibacillaceae</taxon>
        <taxon>Paenibacillus</taxon>
    </lineage>
</organism>
<dbReference type="InterPro" id="IPR005494">
    <property type="entry name" value="GSPS_pre-ATP-grasp-like_dom"/>
</dbReference>
<protein>
    <submittedName>
        <fullName evidence="7">Glutathionylspermidine synthase family protein</fullName>
    </submittedName>
</protein>
<dbReference type="InterPro" id="IPR016185">
    <property type="entry name" value="PreATP-grasp_dom_sf"/>
</dbReference>
<keyword evidence="8" id="KW-1185">Reference proteome</keyword>
<dbReference type="Proteomes" id="UP001589776">
    <property type="component" value="Unassembled WGS sequence"/>
</dbReference>
<keyword evidence="1" id="KW-0436">Ligase</keyword>
<evidence type="ECO:0000256" key="5">
    <source>
        <dbReference type="ARBA" id="ARBA00022842"/>
    </source>
</evidence>
<keyword evidence="2" id="KW-0479">Metal-binding</keyword>
<evidence type="ECO:0000256" key="1">
    <source>
        <dbReference type="ARBA" id="ARBA00022598"/>
    </source>
</evidence>
<evidence type="ECO:0000313" key="7">
    <source>
        <dbReference type="EMBL" id="MFC0213073.1"/>
    </source>
</evidence>
<accession>A0ABV6DK82</accession>
<sequence length="401" mass="44094">MSESVFRVAGSPAEDRAARVEELSRLGFTWADLDGQPYWLDQLVTIDRATYDRLVDASARIWDIFDKTVRFLHGRRDLYRMLSIPEVLWDGLDRLPLNEPGHISRYARFDYSVGTDGSVKLLELNADTPTAYVEAAVATPWLCGQHPGVRSPNAMLPKLLERAWAVERPEAACCVGYGKHAEDSGTIDMLVRHSGLPVRCLDTLELSVDEGVLKDGAGRAIQRIFMLYPKEWMGIDEGGEALAYAAETGNVTIFNSYHSVILQSKGLQAVVWGLHEIGAPVYTAAEHEAIEAYMLPTYNEPVLGGDYVSKAMFGREGGSVELYDSDGKLAVKDADGYDTSRWFGRVYQARADLPEIELQAGRMRLLTGMFVIGGVPCGVVGRAGGLITGNASYFTAMGVRE</sequence>
<evidence type="ECO:0000313" key="8">
    <source>
        <dbReference type="Proteomes" id="UP001589776"/>
    </source>
</evidence>